<dbReference type="EC" id="6.1.1.-" evidence="7"/>
<feature type="short sequence motif" description="'KMSKS' region" evidence="7">
    <location>
        <begin position="246"/>
        <end position="250"/>
    </location>
</feature>
<evidence type="ECO:0000256" key="7">
    <source>
        <dbReference type="HAMAP-Rule" id="MF_01428"/>
    </source>
</evidence>
<dbReference type="InterPro" id="IPR020058">
    <property type="entry name" value="Glu/Gln-tRNA-synth_Ib_cat-dom"/>
</dbReference>
<evidence type="ECO:0000313" key="10">
    <source>
        <dbReference type="EMBL" id="SBT10751.1"/>
    </source>
</evidence>
<evidence type="ECO:0000313" key="11">
    <source>
        <dbReference type="Proteomes" id="UP000199600"/>
    </source>
</evidence>
<protein>
    <recommendedName>
        <fullName evidence="7">Glutamyl-Q tRNA(Asp) synthetase</fullName>
        <shortName evidence="7">Glu-Q-RSs</shortName>
        <ecNumber evidence="7">6.1.1.-</ecNumber>
    </recommendedName>
</protein>
<feature type="binding site" evidence="7">
    <location>
        <position position="136"/>
    </location>
    <ligand>
        <name>Zn(2+)</name>
        <dbReference type="ChEBI" id="CHEBI:29105"/>
    </ligand>
</feature>
<gene>
    <name evidence="7 10" type="primary">gluQ</name>
    <name evidence="10" type="ORF">PROAA_640007</name>
</gene>
<evidence type="ECO:0000256" key="6">
    <source>
        <dbReference type="ARBA" id="ARBA00023146"/>
    </source>
</evidence>
<dbReference type="PANTHER" id="PTHR43311">
    <property type="entry name" value="GLUTAMATE--TRNA LIGASE"/>
    <property type="match status" value="1"/>
</dbReference>
<dbReference type="GO" id="GO:0008270">
    <property type="term" value="F:zinc ion binding"/>
    <property type="evidence" value="ECO:0007669"/>
    <property type="project" value="UniProtKB-UniRule"/>
</dbReference>
<evidence type="ECO:0000259" key="9">
    <source>
        <dbReference type="Pfam" id="PF00749"/>
    </source>
</evidence>
<feature type="binding site" evidence="7">
    <location>
        <position position="249"/>
    </location>
    <ligand>
        <name>ATP</name>
        <dbReference type="ChEBI" id="CHEBI:30616"/>
    </ligand>
</feature>
<dbReference type="PRINTS" id="PR00987">
    <property type="entry name" value="TRNASYNTHGLU"/>
</dbReference>
<proteinExistence type="inferred from homology"/>
<dbReference type="RefSeq" id="WP_186412320.1">
    <property type="nucleotide sequence ID" value="NZ_FLQY01000367.1"/>
</dbReference>
<feature type="short sequence motif" description="'HIGH' region" evidence="7">
    <location>
        <begin position="21"/>
        <end position="31"/>
    </location>
</feature>
<feature type="binding site" evidence="7">
    <location>
        <position position="132"/>
    </location>
    <ligand>
        <name>Zn(2+)</name>
        <dbReference type="ChEBI" id="CHEBI:29105"/>
    </ligand>
</feature>
<feature type="binding site" evidence="7">
    <location>
        <position position="190"/>
    </location>
    <ligand>
        <name>L-glutamate</name>
        <dbReference type="ChEBI" id="CHEBI:29985"/>
    </ligand>
</feature>
<dbReference type="GO" id="GO:0006424">
    <property type="term" value="P:glutamyl-tRNA aminoacylation"/>
    <property type="evidence" value="ECO:0007669"/>
    <property type="project" value="InterPro"/>
</dbReference>
<dbReference type="Pfam" id="PF00749">
    <property type="entry name" value="tRNA-synt_1c"/>
    <property type="match status" value="1"/>
</dbReference>
<feature type="domain" description="Glutamyl/glutaminyl-tRNA synthetase class Ib catalytic" evidence="9">
    <location>
        <begin position="16"/>
        <end position="257"/>
    </location>
</feature>
<comment type="cofactor">
    <cofactor evidence="7">
        <name>Zn(2+)</name>
        <dbReference type="ChEBI" id="CHEBI:29105"/>
    </cofactor>
    <text evidence="7">Binds 1 zinc ion per subunit.</text>
</comment>
<dbReference type="InterPro" id="IPR014729">
    <property type="entry name" value="Rossmann-like_a/b/a_fold"/>
</dbReference>
<dbReference type="GO" id="GO:0005524">
    <property type="term" value="F:ATP binding"/>
    <property type="evidence" value="ECO:0007669"/>
    <property type="project" value="UniProtKB-KW"/>
</dbReference>
<evidence type="ECO:0000256" key="3">
    <source>
        <dbReference type="ARBA" id="ARBA00022741"/>
    </source>
</evidence>
<evidence type="ECO:0000256" key="5">
    <source>
        <dbReference type="ARBA" id="ARBA00022840"/>
    </source>
</evidence>
<sequence>MVHSALANSSAPIGYRGRFAPSPTGPLHFGSLVAAVGSYLDARANGGEWLVRIEDVDTPRSVPGAAALILRTLDDLGFEWNGEVLVQSRRLDLYHAALVDLQLAGEAYPCACSRSEIAAATSKKSVDGGLLYPGTCRTGLADGKAARAWRLRVPDREFVLEDRVQGKTRQNLEREVGDFVLLRADGQYAYQLAVVVDDAAQDVNAIVRGVDLLDSTVRQMWLQQRLGLPTPSYAHLPVVVNAQGEKLSKQTKAAAVDPSQGSSILASAMQFLGHPVPTDIRHGPVADFWRWAISAWSIERIPSVKGIYPGPCVPP</sequence>
<dbReference type="InterPro" id="IPR022380">
    <property type="entry name" value="Glu-Q_tRNA(Asp)_Synthase"/>
</dbReference>
<comment type="similarity">
    <text evidence="7">Belongs to the class-I aminoacyl-tRNA synthetase family. GluQ subfamily.</text>
</comment>
<organism evidence="10 11">
    <name type="scientific">Candidatus Propionivibrio aalborgensis</name>
    <dbReference type="NCBI Taxonomy" id="1860101"/>
    <lineage>
        <taxon>Bacteria</taxon>
        <taxon>Pseudomonadati</taxon>
        <taxon>Pseudomonadota</taxon>
        <taxon>Betaproteobacteria</taxon>
        <taxon>Rhodocyclales</taxon>
        <taxon>Rhodocyclaceae</taxon>
        <taxon>Propionivibrio</taxon>
    </lineage>
</organism>
<dbReference type="NCBIfam" id="NF004313">
    <property type="entry name" value="PRK05710.1-2"/>
    <property type="match status" value="1"/>
</dbReference>
<evidence type="ECO:0000256" key="1">
    <source>
        <dbReference type="ARBA" id="ARBA00022598"/>
    </source>
</evidence>
<evidence type="ECO:0000256" key="4">
    <source>
        <dbReference type="ARBA" id="ARBA00022833"/>
    </source>
</evidence>
<feature type="binding site" evidence="7">
    <location>
        <position position="112"/>
    </location>
    <ligand>
        <name>Zn(2+)</name>
        <dbReference type="ChEBI" id="CHEBI:29105"/>
    </ligand>
</feature>
<keyword evidence="2 7" id="KW-0479">Metal-binding</keyword>
<dbReference type="GO" id="GO:0006400">
    <property type="term" value="P:tRNA modification"/>
    <property type="evidence" value="ECO:0007669"/>
    <property type="project" value="InterPro"/>
</dbReference>
<comment type="function">
    <text evidence="7">Catalyzes the tRNA-independent activation of glutamate in presence of ATP and the subsequent transfer of glutamate onto a tRNA(Asp). Glutamate is transferred on the 2-amino-5-(4,5-dihydroxy-2-cyclopenten-1-yl) moiety of the queuosine in the wobble position of the QUC anticodon.</text>
</comment>
<dbReference type="NCBIfam" id="NF004314">
    <property type="entry name" value="PRK05710.1-3"/>
    <property type="match status" value="1"/>
</dbReference>
<feature type="binding site" evidence="7">
    <location>
        <position position="208"/>
    </location>
    <ligand>
        <name>L-glutamate</name>
        <dbReference type="ChEBI" id="CHEBI:29985"/>
    </ligand>
</feature>
<keyword evidence="4 7" id="KW-0862">Zinc</keyword>
<keyword evidence="1 7" id="KW-0436">Ligase</keyword>
<keyword evidence="11" id="KW-1185">Reference proteome</keyword>
<evidence type="ECO:0000256" key="8">
    <source>
        <dbReference type="RuleBase" id="RU363037"/>
    </source>
</evidence>
<dbReference type="HAMAP" id="MF_01428">
    <property type="entry name" value="Glu_Q_tRNA_synth"/>
    <property type="match status" value="1"/>
</dbReference>
<dbReference type="SUPFAM" id="SSF52374">
    <property type="entry name" value="Nucleotidylyl transferase"/>
    <property type="match status" value="1"/>
</dbReference>
<feature type="binding site" evidence="7">
    <location>
        <begin position="18"/>
        <end position="22"/>
    </location>
    <ligand>
        <name>L-glutamate</name>
        <dbReference type="ChEBI" id="CHEBI:29985"/>
    </ligand>
</feature>
<feature type="binding site" evidence="7">
    <location>
        <position position="54"/>
    </location>
    <ligand>
        <name>L-glutamate</name>
        <dbReference type="ChEBI" id="CHEBI:29985"/>
    </ligand>
</feature>
<keyword evidence="8" id="KW-0648">Protein biosynthesis</keyword>
<dbReference type="AlphaFoldDB" id="A0A1A8Y1D5"/>
<reference evidence="10 11" key="1">
    <citation type="submission" date="2016-06" db="EMBL/GenBank/DDBJ databases">
        <authorList>
            <person name="Kjaerup R.B."/>
            <person name="Dalgaard T.S."/>
            <person name="Juul-Madsen H.R."/>
        </authorList>
    </citation>
    <scope>NUCLEOTIDE SEQUENCE [LARGE SCALE GENOMIC DNA]</scope>
    <source>
        <strain evidence="10">2</strain>
    </source>
</reference>
<keyword evidence="6 7" id="KW-0030">Aminoacyl-tRNA synthetase</keyword>
<dbReference type="GO" id="GO:0004818">
    <property type="term" value="F:glutamate-tRNA ligase activity"/>
    <property type="evidence" value="ECO:0007669"/>
    <property type="project" value="TreeGrafter"/>
</dbReference>
<accession>A0A1A8Y1D5</accession>
<keyword evidence="3 7" id="KW-0547">Nucleotide-binding</keyword>
<dbReference type="InterPro" id="IPR049940">
    <property type="entry name" value="GluQ/Sye"/>
</dbReference>
<dbReference type="Proteomes" id="UP000199600">
    <property type="component" value="Unassembled WGS sequence"/>
</dbReference>
<dbReference type="EMBL" id="FLQY01000367">
    <property type="protein sequence ID" value="SBT10751.1"/>
    <property type="molecule type" value="Genomic_DNA"/>
</dbReference>
<dbReference type="NCBIfam" id="TIGR03838">
    <property type="entry name" value="queuosine_YadB"/>
    <property type="match status" value="1"/>
</dbReference>
<dbReference type="InterPro" id="IPR000924">
    <property type="entry name" value="Glu/Gln-tRNA-synth"/>
</dbReference>
<dbReference type="PANTHER" id="PTHR43311:SF1">
    <property type="entry name" value="GLUTAMYL-Q TRNA(ASP) SYNTHETASE"/>
    <property type="match status" value="1"/>
</dbReference>
<dbReference type="Gene3D" id="3.40.50.620">
    <property type="entry name" value="HUPs"/>
    <property type="match status" value="1"/>
</dbReference>
<evidence type="ECO:0000256" key="2">
    <source>
        <dbReference type="ARBA" id="ARBA00022723"/>
    </source>
</evidence>
<dbReference type="FunFam" id="3.40.50.620:FF:000093">
    <property type="entry name" value="Glutamyl-Q tRNA(Asp) synthetase"/>
    <property type="match status" value="1"/>
</dbReference>
<name>A0A1A8Y1D5_9RHOO</name>
<keyword evidence="5 7" id="KW-0067">ATP-binding</keyword>
<dbReference type="GO" id="GO:0005829">
    <property type="term" value="C:cytosol"/>
    <property type="evidence" value="ECO:0007669"/>
    <property type="project" value="TreeGrafter"/>
</dbReference>
<feature type="binding site" evidence="7">
    <location>
        <position position="110"/>
    </location>
    <ligand>
        <name>Zn(2+)</name>
        <dbReference type="ChEBI" id="CHEBI:29105"/>
    </ligand>
</feature>